<dbReference type="RefSeq" id="WP_275226731.1">
    <property type="nucleotide sequence ID" value="NZ_JARESE010000007.1"/>
</dbReference>
<dbReference type="NCBIfam" id="NF009668">
    <property type="entry name" value="PRK13189.1"/>
    <property type="match status" value="1"/>
</dbReference>
<evidence type="ECO:0000256" key="7">
    <source>
        <dbReference type="ARBA" id="ARBA00023284"/>
    </source>
</evidence>
<accession>A0ABT5WLR6</accession>
<organism evidence="11 12">
    <name type="scientific">Novosphingobium album</name>
    <name type="common">ex Liu et al. 2023</name>
    <dbReference type="NCBI Taxonomy" id="3031130"/>
    <lineage>
        <taxon>Bacteria</taxon>
        <taxon>Pseudomonadati</taxon>
        <taxon>Pseudomonadota</taxon>
        <taxon>Alphaproteobacteria</taxon>
        <taxon>Sphingomonadales</taxon>
        <taxon>Sphingomonadaceae</taxon>
        <taxon>Novosphingobium</taxon>
    </lineage>
</organism>
<evidence type="ECO:0000256" key="8">
    <source>
        <dbReference type="ARBA" id="ARBA00032077"/>
    </source>
</evidence>
<gene>
    <name evidence="11" type="ORF">PYV00_02830</name>
</gene>
<keyword evidence="5" id="KW-0049">Antioxidant</keyword>
<evidence type="ECO:0000256" key="1">
    <source>
        <dbReference type="ARBA" id="ARBA00011654"/>
    </source>
</evidence>
<dbReference type="PIRSF" id="PIRSF000239">
    <property type="entry name" value="AHPC"/>
    <property type="match status" value="1"/>
</dbReference>
<dbReference type="Gene3D" id="3.40.30.10">
    <property type="entry name" value="Glutaredoxin"/>
    <property type="match status" value="1"/>
</dbReference>
<keyword evidence="6 11" id="KW-0560">Oxidoreductase</keyword>
<evidence type="ECO:0000256" key="4">
    <source>
        <dbReference type="ARBA" id="ARBA00022559"/>
    </source>
</evidence>
<evidence type="ECO:0000256" key="5">
    <source>
        <dbReference type="ARBA" id="ARBA00022862"/>
    </source>
</evidence>
<feature type="domain" description="Thioredoxin" evidence="10">
    <location>
        <begin position="11"/>
        <end position="166"/>
    </location>
</feature>
<dbReference type="Pfam" id="PF00578">
    <property type="entry name" value="AhpC-TSA"/>
    <property type="match status" value="1"/>
</dbReference>
<dbReference type="InterPro" id="IPR050217">
    <property type="entry name" value="Peroxiredoxin"/>
</dbReference>
<protein>
    <recommendedName>
        <fullName evidence="3">Alkyl hydroperoxide reductase C</fullName>
        <ecNumber evidence="2">1.11.1.26</ecNumber>
    </recommendedName>
    <alternativeName>
        <fullName evidence="8">Peroxiredoxin</fullName>
    </alternativeName>
</protein>
<dbReference type="InterPro" id="IPR000866">
    <property type="entry name" value="AhpC/TSA"/>
</dbReference>
<dbReference type="InterPro" id="IPR024706">
    <property type="entry name" value="Peroxiredoxin_AhpC-typ"/>
</dbReference>
<keyword evidence="4 11" id="KW-0575">Peroxidase</keyword>
<reference evidence="11 12" key="1">
    <citation type="submission" date="2023-03" db="EMBL/GenBank/DDBJ databases">
        <title>NovoSphingobium album sp. nov. isolated from polycyclic aromatic hydrocarbons- and heavy-metal polluted soil.</title>
        <authorList>
            <person name="Liu Z."/>
            <person name="Wang K."/>
        </authorList>
    </citation>
    <scope>NUCLEOTIDE SEQUENCE [LARGE SCALE GENOMIC DNA]</scope>
    <source>
        <strain evidence="11 12">H3SJ31-1</strain>
    </source>
</reference>
<dbReference type="PROSITE" id="PS51352">
    <property type="entry name" value="THIOREDOXIN_2"/>
    <property type="match status" value="1"/>
</dbReference>
<comment type="catalytic activity">
    <reaction evidence="9">
        <text>a hydroperoxide + NADH + H(+) = an alcohol + NAD(+) + H2O</text>
        <dbReference type="Rhea" id="RHEA:62628"/>
        <dbReference type="ChEBI" id="CHEBI:15377"/>
        <dbReference type="ChEBI" id="CHEBI:15378"/>
        <dbReference type="ChEBI" id="CHEBI:30879"/>
        <dbReference type="ChEBI" id="CHEBI:35924"/>
        <dbReference type="ChEBI" id="CHEBI:57540"/>
        <dbReference type="ChEBI" id="CHEBI:57945"/>
        <dbReference type="EC" id="1.11.1.26"/>
    </reaction>
</comment>
<keyword evidence="12" id="KW-1185">Reference proteome</keyword>
<proteinExistence type="predicted"/>
<sequence>MTTPDEPLPSLRLGDVAPDFEARTTKGSLRLSSLRGKWVVFFSHPADFTPVCTTEFVGLAKAQGRFEELGGVLLGLSVDSLYSHLAWLKAIRDLFDVEIGFPVVEDPSMAIGRAYGMIGEDARDSAGVRATYFIDPDGVIRAITHYPMNVGRSVEEMLRMLAALQAAHAGDRLAPEGWRAGAPLLLPPSEDTDGADWFCRSAP</sequence>
<evidence type="ECO:0000256" key="9">
    <source>
        <dbReference type="ARBA" id="ARBA00047572"/>
    </source>
</evidence>
<keyword evidence="7" id="KW-0676">Redox-active center</keyword>
<evidence type="ECO:0000256" key="6">
    <source>
        <dbReference type="ARBA" id="ARBA00023002"/>
    </source>
</evidence>
<dbReference type="PANTHER" id="PTHR10681">
    <property type="entry name" value="THIOREDOXIN PEROXIDASE"/>
    <property type="match status" value="1"/>
</dbReference>
<dbReference type="InterPro" id="IPR013766">
    <property type="entry name" value="Thioredoxin_domain"/>
</dbReference>
<evidence type="ECO:0000259" key="10">
    <source>
        <dbReference type="PROSITE" id="PS51352"/>
    </source>
</evidence>
<name>A0ABT5WLR6_9SPHN</name>
<dbReference type="InterPro" id="IPR036249">
    <property type="entry name" value="Thioredoxin-like_sf"/>
</dbReference>
<evidence type="ECO:0000313" key="11">
    <source>
        <dbReference type="EMBL" id="MDE8650651.1"/>
    </source>
</evidence>
<dbReference type="PANTHER" id="PTHR10681:SF121">
    <property type="entry name" value="ALKYL HYDROPEROXIDE REDUCTASE C"/>
    <property type="match status" value="1"/>
</dbReference>
<dbReference type="Proteomes" id="UP001216253">
    <property type="component" value="Unassembled WGS sequence"/>
</dbReference>
<evidence type="ECO:0000256" key="2">
    <source>
        <dbReference type="ARBA" id="ARBA00013021"/>
    </source>
</evidence>
<dbReference type="SUPFAM" id="SSF52833">
    <property type="entry name" value="Thioredoxin-like"/>
    <property type="match status" value="1"/>
</dbReference>
<dbReference type="EC" id="1.11.1.26" evidence="2"/>
<comment type="caution">
    <text evidence="11">The sequence shown here is derived from an EMBL/GenBank/DDBJ whole genome shotgun (WGS) entry which is preliminary data.</text>
</comment>
<comment type="subunit">
    <text evidence="1">Homodimer; disulfide-linked, upon oxidation. 5 homodimers assemble to form a ring-like decamer.</text>
</comment>
<dbReference type="EMBL" id="JARESE010000007">
    <property type="protein sequence ID" value="MDE8650651.1"/>
    <property type="molecule type" value="Genomic_DNA"/>
</dbReference>
<dbReference type="GO" id="GO:0140824">
    <property type="term" value="F:thioredoxin-dependent peroxiredoxin activity"/>
    <property type="evidence" value="ECO:0007669"/>
    <property type="project" value="UniProtKB-EC"/>
</dbReference>
<evidence type="ECO:0000256" key="3">
    <source>
        <dbReference type="ARBA" id="ARBA00017462"/>
    </source>
</evidence>
<evidence type="ECO:0000313" key="12">
    <source>
        <dbReference type="Proteomes" id="UP001216253"/>
    </source>
</evidence>